<feature type="region of interest" description="Disordered" evidence="1">
    <location>
        <begin position="207"/>
        <end position="337"/>
    </location>
</feature>
<reference evidence="2 3" key="1">
    <citation type="submission" date="2016-02" db="EMBL/GenBank/DDBJ databases">
        <title>Genome analysis of coral dinoflagellate symbionts highlights evolutionary adaptations to a symbiotic lifestyle.</title>
        <authorList>
            <person name="Aranda M."/>
            <person name="Li Y."/>
            <person name="Liew Y.J."/>
            <person name="Baumgarten S."/>
            <person name="Simakov O."/>
            <person name="Wilson M."/>
            <person name="Piel J."/>
            <person name="Ashoor H."/>
            <person name="Bougouffa S."/>
            <person name="Bajic V.B."/>
            <person name="Ryu T."/>
            <person name="Ravasi T."/>
            <person name="Bayer T."/>
            <person name="Micklem G."/>
            <person name="Kim H."/>
            <person name="Bhak J."/>
            <person name="Lajeunesse T.C."/>
            <person name="Voolstra C.R."/>
        </authorList>
    </citation>
    <scope>NUCLEOTIDE SEQUENCE [LARGE SCALE GENOMIC DNA]</scope>
    <source>
        <strain evidence="2 3">CCMP2467</strain>
    </source>
</reference>
<name>A0A1Q9DMD9_SYMMI</name>
<feature type="compositionally biased region" description="Basic and acidic residues" evidence="1">
    <location>
        <begin position="228"/>
        <end position="247"/>
    </location>
</feature>
<dbReference type="Proteomes" id="UP000186817">
    <property type="component" value="Unassembled WGS sequence"/>
</dbReference>
<gene>
    <name evidence="2" type="ORF">AK812_SmicGene21460</name>
</gene>
<protein>
    <submittedName>
        <fullName evidence="2">Uncharacterized protein</fullName>
    </submittedName>
</protein>
<feature type="compositionally biased region" description="Low complexity" evidence="1">
    <location>
        <begin position="300"/>
        <end position="316"/>
    </location>
</feature>
<keyword evidence="3" id="KW-1185">Reference proteome</keyword>
<evidence type="ECO:0000256" key="1">
    <source>
        <dbReference type="SAM" id="MobiDB-lite"/>
    </source>
</evidence>
<comment type="caution">
    <text evidence="2">The sequence shown here is derived from an EMBL/GenBank/DDBJ whole genome shotgun (WGS) entry which is preliminary data.</text>
</comment>
<evidence type="ECO:0000313" key="2">
    <source>
        <dbReference type="EMBL" id="OLP96323.1"/>
    </source>
</evidence>
<dbReference type="OrthoDB" id="10480988at2759"/>
<proteinExistence type="predicted"/>
<evidence type="ECO:0000313" key="3">
    <source>
        <dbReference type="Proteomes" id="UP000186817"/>
    </source>
</evidence>
<feature type="compositionally biased region" description="Low complexity" evidence="1">
    <location>
        <begin position="265"/>
        <end position="289"/>
    </location>
</feature>
<sequence length="823" mass="89636">MAATLVEIVRHILRDTLHATSVRTELAEVGELLEDVVADFGASIRLRDSAGIAEGRDALMEAVDILDQIVLNYDSEHDEFTMDPATLQDDLLRLAQQLQIVVPAHDNLLGDIRGELPSQRPASNSQELFEGYGDEMGLMQLHRPGTDPSGDTEESHRCAIQLLSVLEREFPESYRTNGQCEADAIWLLLRGERLAEYIDGMNIPAEERERGGEDEHPGLAGTYQNHEGNARDKYRGRQPRQREGAEDHPDDFEPMALIQSQLRGSTTTTTTSPSTARGATCTTTSTTTTPMEQAGGALPANTTATARSRSPTRGRSNQTEPGGMPTPSPVRRARSQASQLLDAIESETQATADYALNAEERGSQQRANYAAEAMDLITEAMGLADDVGIPGVVDYLAATATRLSQLHTKRTRGTNRRGKPLPTPNAFEIAALTVGIMEASSQQGELPSMAELLEVLELVQAGMALLTRGRHSYNWQVTHWATDAAEEALALLSVATATDDPSELGRTPPQLGDLLPRLRNLLEEAATGIGVLVGIYPHWGENEYIHPADTIAQNQHEGEQTLRHPISDPPDALHIYKAQRALRQLHPYLEGEMRALGEEALNQLGAWIQSHWGEDVQLLSSDEEAAPQQSREEPAPERGRPLPATVLDGGTRIRRFTLPTTYPTPTASAAGGYTGMLPDGGDFDVEIAAPGSLGREAMKIVSRAAFVRLAELRSEAGARPPKVIKGMITWMQSTELHELAASSCQPPRSLNGGLVRAFVRYHHVQSLMKRSYMRMWAEDLGVAALLAVGQPGMLLAVGPEGPLKAFLDRAMKMVHWGPTPARP</sequence>
<dbReference type="AlphaFoldDB" id="A0A1Q9DMD9"/>
<feature type="compositionally biased region" description="Basic and acidic residues" evidence="1">
    <location>
        <begin position="207"/>
        <end position="217"/>
    </location>
</feature>
<accession>A0A1Q9DMD9</accession>
<feature type="region of interest" description="Disordered" evidence="1">
    <location>
        <begin position="620"/>
        <end position="644"/>
    </location>
</feature>
<dbReference type="EMBL" id="LSRX01000472">
    <property type="protein sequence ID" value="OLP96323.1"/>
    <property type="molecule type" value="Genomic_DNA"/>
</dbReference>
<feature type="compositionally biased region" description="Basic and acidic residues" evidence="1">
    <location>
        <begin position="630"/>
        <end position="640"/>
    </location>
</feature>
<organism evidence="2 3">
    <name type="scientific">Symbiodinium microadriaticum</name>
    <name type="common">Dinoflagellate</name>
    <name type="synonym">Zooxanthella microadriatica</name>
    <dbReference type="NCBI Taxonomy" id="2951"/>
    <lineage>
        <taxon>Eukaryota</taxon>
        <taxon>Sar</taxon>
        <taxon>Alveolata</taxon>
        <taxon>Dinophyceae</taxon>
        <taxon>Suessiales</taxon>
        <taxon>Symbiodiniaceae</taxon>
        <taxon>Symbiodinium</taxon>
    </lineage>
</organism>